<dbReference type="EMBL" id="NMUH01008488">
    <property type="protein sequence ID" value="MQM18861.1"/>
    <property type="molecule type" value="Genomic_DNA"/>
</dbReference>
<gene>
    <name evidence="2" type="ORF">Taro_051858</name>
</gene>
<protein>
    <submittedName>
        <fullName evidence="2">Uncharacterized protein</fullName>
    </submittedName>
</protein>
<accession>A0A843XI27</accession>
<sequence length="58" mass="6842">MTYRWDQTPQMDKEMLQHMTAMQKAWCGMLKSKERMTQMTTPALQSDDVAPFQSRMPS</sequence>
<feature type="non-terminal residue" evidence="2">
    <location>
        <position position="1"/>
    </location>
</feature>
<comment type="caution">
    <text evidence="2">The sequence shown here is derived from an EMBL/GenBank/DDBJ whole genome shotgun (WGS) entry which is preliminary data.</text>
</comment>
<feature type="region of interest" description="Disordered" evidence="1">
    <location>
        <begin position="39"/>
        <end position="58"/>
    </location>
</feature>
<reference evidence="2" key="1">
    <citation type="submission" date="2017-07" db="EMBL/GenBank/DDBJ databases">
        <title>Taro Niue Genome Assembly and Annotation.</title>
        <authorList>
            <person name="Atibalentja N."/>
            <person name="Keating K."/>
            <person name="Fields C.J."/>
        </authorList>
    </citation>
    <scope>NUCLEOTIDE SEQUENCE</scope>
    <source>
        <strain evidence="2">Niue_2</strain>
        <tissue evidence="2">Leaf</tissue>
    </source>
</reference>
<evidence type="ECO:0000256" key="1">
    <source>
        <dbReference type="SAM" id="MobiDB-lite"/>
    </source>
</evidence>
<evidence type="ECO:0000313" key="3">
    <source>
        <dbReference type="Proteomes" id="UP000652761"/>
    </source>
</evidence>
<keyword evidence="3" id="KW-1185">Reference proteome</keyword>
<evidence type="ECO:0000313" key="2">
    <source>
        <dbReference type="EMBL" id="MQM18861.1"/>
    </source>
</evidence>
<dbReference type="AlphaFoldDB" id="A0A843XI27"/>
<dbReference type="Proteomes" id="UP000652761">
    <property type="component" value="Unassembled WGS sequence"/>
</dbReference>
<proteinExistence type="predicted"/>
<name>A0A843XI27_COLES</name>
<organism evidence="2 3">
    <name type="scientific">Colocasia esculenta</name>
    <name type="common">Wild taro</name>
    <name type="synonym">Arum esculentum</name>
    <dbReference type="NCBI Taxonomy" id="4460"/>
    <lineage>
        <taxon>Eukaryota</taxon>
        <taxon>Viridiplantae</taxon>
        <taxon>Streptophyta</taxon>
        <taxon>Embryophyta</taxon>
        <taxon>Tracheophyta</taxon>
        <taxon>Spermatophyta</taxon>
        <taxon>Magnoliopsida</taxon>
        <taxon>Liliopsida</taxon>
        <taxon>Araceae</taxon>
        <taxon>Aroideae</taxon>
        <taxon>Colocasieae</taxon>
        <taxon>Colocasia</taxon>
    </lineage>
</organism>